<dbReference type="InterPro" id="IPR009936">
    <property type="entry name" value="DUF1468"/>
</dbReference>
<protein>
    <submittedName>
        <fullName evidence="3">Tripartite tricarboxylate transporter TctB family protein</fullName>
    </submittedName>
</protein>
<evidence type="ECO:0000313" key="4">
    <source>
        <dbReference type="Proteomes" id="UP000628736"/>
    </source>
</evidence>
<proteinExistence type="predicted"/>
<reference evidence="3" key="1">
    <citation type="submission" date="2020-08" db="EMBL/GenBank/DDBJ databases">
        <title>Genome public.</title>
        <authorList>
            <person name="Liu C."/>
            <person name="Sun Q."/>
        </authorList>
    </citation>
    <scope>NUCLEOTIDE SEQUENCE</scope>
    <source>
        <strain evidence="3">NSJ-23</strain>
    </source>
</reference>
<evidence type="ECO:0000259" key="2">
    <source>
        <dbReference type="Pfam" id="PF07331"/>
    </source>
</evidence>
<keyword evidence="1" id="KW-0472">Membrane</keyword>
<keyword evidence="1" id="KW-0812">Transmembrane</keyword>
<feature type="transmembrane region" description="Helical" evidence="1">
    <location>
        <begin position="23"/>
        <end position="46"/>
    </location>
</feature>
<feature type="transmembrane region" description="Helical" evidence="1">
    <location>
        <begin position="67"/>
        <end position="100"/>
    </location>
</feature>
<dbReference type="Proteomes" id="UP000628736">
    <property type="component" value="Unassembled WGS sequence"/>
</dbReference>
<comment type="caution">
    <text evidence="3">The sequence shown here is derived from an EMBL/GenBank/DDBJ whole genome shotgun (WGS) entry which is preliminary data.</text>
</comment>
<keyword evidence="4" id="KW-1185">Reference proteome</keyword>
<keyword evidence="1" id="KW-1133">Transmembrane helix</keyword>
<evidence type="ECO:0000256" key="1">
    <source>
        <dbReference type="SAM" id="Phobius"/>
    </source>
</evidence>
<dbReference type="RefSeq" id="WP_186853351.1">
    <property type="nucleotide sequence ID" value="NZ_JACOPO010000011.1"/>
</dbReference>
<evidence type="ECO:0000313" key="3">
    <source>
        <dbReference type="EMBL" id="MBC5723627.1"/>
    </source>
</evidence>
<accession>A0A8J6JAY5</accession>
<dbReference type="EMBL" id="JACOPO010000011">
    <property type="protein sequence ID" value="MBC5723627.1"/>
    <property type="molecule type" value="Genomic_DNA"/>
</dbReference>
<gene>
    <name evidence="3" type="ORF">H8S11_12490</name>
</gene>
<dbReference type="Pfam" id="PF07331">
    <property type="entry name" value="TctB"/>
    <property type="match status" value="1"/>
</dbReference>
<feature type="domain" description="DUF1468" evidence="2">
    <location>
        <begin position="5"/>
        <end position="135"/>
    </location>
</feature>
<sequence length="140" mass="15718">MVLAFFILFYVYSLQLQPAAALWPKFICVTGMALSAANIVISGVKWQKERDQATVFPLNSGQIKRGIILAFIAALWIFAIPRVGFLSSSMLFTGITILIFEPVKDKKHIVRDIIATIFFSVFLFAMFSLLGIRFPRGILI</sequence>
<organism evidence="3 4">
    <name type="scientific">Flintibacter hominis</name>
    <dbReference type="NCBI Taxonomy" id="2763048"/>
    <lineage>
        <taxon>Bacteria</taxon>
        <taxon>Bacillati</taxon>
        <taxon>Bacillota</taxon>
        <taxon>Clostridia</taxon>
        <taxon>Eubacteriales</taxon>
        <taxon>Flintibacter</taxon>
    </lineage>
</organism>
<dbReference type="AlphaFoldDB" id="A0A8J6JAY5"/>
<name>A0A8J6JAY5_9FIRM</name>
<feature type="transmembrane region" description="Helical" evidence="1">
    <location>
        <begin position="112"/>
        <end position="132"/>
    </location>
</feature>